<dbReference type="EMBL" id="PQVG01000005">
    <property type="protein sequence ID" value="POY39579.1"/>
    <property type="molecule type" value="Genomic_DNA"/>
</dbReference>
<dbReference type="Proteomes" id="UP000237310">
    <property type="component" value="Unassembled WGS sequence"/>
</dbReference>
<name>A0A2S5ABC6_9FLAO</name>
<sequence>MLFILLSGCSKDEKTPECGRDGKIIFTINDNDNQQGYLYKRTDYSENNNIPNYNYGIWYASKNCSNCIHTFFILNDTFLNSFGDIPPYPGTLIQFSGTAKNLCVNPVAPTDYTYNYLTLTKIIRQ</sequence>
<accession>A0A2S5ABC6</accession>
<protein>
    <submittedName>
        <fullName evidence="1">Uncharacterized protein</fullName>
    </submittedName>
</protein>
<gene>
    <name evidence="1" type="ORF">C3L50_10455</name>
</gene>
<reference evidence="1 2" key="1">
    <citation type="submission" date="2018-01" db="EMBL/GenBank/DDBJ databases">
        <authorList>
            <person name="Gaut B.S."/>
            <person name="Morton B.R."/>
            <person name="Clegg M.T."/>
            <person name="Duvall M.R."/>
        </authorList>
    </citation>
    <scope>NUCLEOTIDE SEQUENCE [LARGE SCALE GENOMIC DNA]</scope>
    <source>
        <strain evidence="1 2">HR-AY</strain>
    </source>
</reference>
<keyword evidence="2" id="KW-1185">Reference proteome</keyword>
<proteinExistence type="predicted"/>
<organism evidence="1 2">
    <name type="scientific">Flavobacterium alvei</name>
    <dbReference type="NCBI Taxonomy" id="2080416"/>
    <lineage>
        <taxon>Bacteria</taxon>
        <taxon>Pseudomonadati</taxon>
        <taxon>Bacteroidota</taxon>
        <taxon>Flavobacteriia</taxon>
        <taxon>Flavobacteriales</taxon>
        <taxon>Flavobacteriaceae</taxon>
        <taxon>Flavobacterium</taxon>
    </lineage>
</organism>
<evidence type="ECO:0000313" key="1">
    <source>
        <dbReference type="EMBL" id="POY39579.1"/>
    </source>
</evidence>
<comment type="caution">
    <text evidence="1">The sequence shown here is derived from an EMBL/GenBank/DDBJ whole genome shotgun (WGS) entry which is preliminary data.</text>
</comment>
<evidence type="ECO:0000313" key="2">
    <source>
        <dbReference type="Proteomes" id="UP000237310"/>
    </source>
</evidence>
<dbReference type="AlphaFoldDB" id="A0A2S5ABC6"/>